<evidence type="ECO:0000256" key="1">
    <source>
        <dbReference type="ARBA" id="ARBA00022475"/>
    </source>
</evidence>
<keyword evidence="7" id="KW-1185">Reference proteome</keyword>
<evidence type="ECO:0000256" key="4">
    <source>
        <dbReference type="ARBA" id="ARBA00023136"/>
    </source>
</evidence>
<protein>
    <submittedName>
        <fullName evidence="6">Uncharacterized protein</fullName>
    </submittedName>
</protein>
<dbReference type="Proteomes" id="UP000464178">
    <property type="component" value="Chromosome"/>
</dbReference>
<dbReference type="GO" id="GO:0005886">
    <property type="term" value="C:plasma membrane"/>
    <property type="evidence" value="ECO:0007669"/>
    <property type="project" value="InterPro"/>
</dbReference>
<keyword evidence="4 5" id="KW-0472">Membrane</keyword>
<name>A0A6P2D3T7_9BACT</name>
<dbReference type="EMBL" id="LR593886">
    <property type="protein sequence ID" value="VTR94112.1"/>
    <property type="molecule type" value="Genomic_DNA"/>
</dbReference>
<organism evidence="6 7">
    <name type="scientific">Gemmata massiliana</name>
    <dbReference type="NCBI Taxonomy" id="1210884"/>
    <lineage>
        <taxon>Bacteria</taxon>
        <taxon>Pseudomonadati</taxon>
        <taxon>Planctomycetota</taxon>
        <taxon>Planctomycetia</taxon>
        <taxon>Gemmatales</taxon>
        <taxon>Gemmataceae</taxon>
        <taxon>Gemmata</taxon>
    </lineage>
</organism>
<accession>A0A6P2D3T7</accession>
<proteinExistence type="inferred from homology"/>
<dbReference type="Pfam" id="PF07043">
    <property type="entry name" value="DUF1328"/>
    <property type="match status" value="1"/>
</dbReference>
<feature type="transmembrane region" description="Helical" evidence="5">
    <location>
        <begin position="29"/>
        <end position="49"/>
    </location>
</feature>
<keyword evidence="2 5" id="KW-0812">Transmembrane</keyword>
<dbReference type="AlphaFoldDB" id="A0A6P2D3T7"/>
<dbReference type="RefSeq" id="WP_162668724.1">
    <property type="nucleotide sequence ID" value="NZ_LR593886.1"/>
</dbReference>
<sequence length="56" mass="6041">MFRWAILFFIVALISAFLGFGGIAGDAAWIGQVLLFVFLILTVVSLVAGRRGPSIE</sequence>
<evidence type="ECO:0000256" key="3">
    <source>
        <dbReference type="ARBA" id="ARBA00022989"/>
    </source>
</evidence>
<evidence type="ECO:0000256" key="5">
    <source>
        <dbReference type="SAM" id="Phobius"/>
    </source>
</evidence>
<keyword evidence="1" id="KW-1003">Cell membrane</keyword>
<dbReference type="HAMAP" id="MF_01361">
    <property type="entry name" value="UPF0391"/>
    <property type="match status" value="1"/>
</dbReference>
<dbReference type="KEGG" id="gms:SOIL9_36020"/>
<evidence type="ECO:0000313" key="6">
    <source>
        <dbReference type="EMBL" id="VTR94112.1"/>
    </source>
</evidence>
<reference evidence="6 7" key="1">
    <citation type="submission" date="2019-05" db="EMBL/GenBank/DDBJ databases">
        <authorList>
            <consortium name="Science for Life Laboratories"/>
        </authorList>
    </citation>
    <scope>NUCLEOTIDE SEQUENCE [LARGE SCALE GENOMIC DNA]</scope>
    <source>
        <strain evidence="6">Soil9</strain>
    </source>
</reference>
<dbReference type="InterPro" id="IPR009760">
    <property type="entry name" value="DUF1328"/>
</dbReference>
<evidence type="ECO:0000256" key="2">
    <source>
        <dbReference type="ARBA" id="ARBA00022692"/>
    </source>
</evidence>
<gene>
    <name evidence="6" type="ORF">SOIL9_36020</name>
</gene>
<dbReference type="NCBIfam" id="NF010226">
    <property type="entry name" value="PRK13682.1-1"/>
    <property type="match status" value="1"/>
</dbReference>
<keyword evidence="3 5" id="KW-1133">Transmembrane helix</keyword>
<dbReference type="PIRSF" id="PIRSF036466">
    <property type="entry name" value="UCP036466"/>
    <property type="match status" value="1"/>
</dbReference>
<dbReference type="NCBIfam" id="NF010229">
    <property type="entry name" value="PRK13682.1-4"/>
    <property type="match status" value="1"/>
</dbReference>
<evidence type="ECO:0000313" key="7">
    <source>
        <dbReference type="Proteomes" id="UP000464178"/>
    </source>
</evidence>